<dbReference type="RefSeq" id="WP_209698521.1">
    <property type="nucleotide sequence ID" value="NZ_JAGINT010000002.1"/>
</dbReference>
<protein>
    <submittedName>
        <fullName evidence="1">Uncharacterized protein</fullName>
    </submittedName>
</protein>
<dbReference type="EMBL" id="JAGINT010000002">
    <property type="protein sequence ID" value="MBP2355918.1"/>
    <property type="molecule type" value="Genomic_DNA"/>
</dbReference>
<comment type="caution">
    <text evidence="1">The sequence shown here is derived from an EMBL/GenBank/DDBJ whole genome shotgun (WGS) entry which is preliminary data.</text>
</comment>
<accession>A0ABS4UW85</accession>
<sequence length="49" mass="5346">MAQGVGHMAGPLKIRLVALMFCPDLDKHPELNRGFAHDLRDALGFDEAA</sequence>
<name>A0ABS4UW85_9ACTN</name>
<dbReference type="Proteomes" id="UP000755585">
    <property type="component" value="Unassembled WGS sequence"/>
</dbReference>
<organism evidence="1 2">
    <name type="scientific">Kribbella aluminosa</name>
    <dbReference type="NCBI Taxonomy" id="416017"/>
    <lineage>
        <taxon>Bacteria</taxon>
        <taxon>Bacillati</taxon>
        <taxon>Actinomycetota</taxon>
        <taxon>Actinomycetes</taxon>
        <taxon>Propionibacteriales</taxon>
        <taxon>Kribbellaceae</taxon>
        <taxon>Kribbella</taxon>
    </lineage>
</organism>
<evidence type="ECO:0000313" key="2">
    <source>
        <dbReference type="Proteomes" id="UP000755585"/>
    </source>
</evidence>
<reference evidence="1 2" key="1">
    <citation type="submission" date="2021-03" db="EMBL/GenBank/DDBJ databases">
        <title>Sequencing the genomes of 1000 actinobacteria strains.</title>
        <authorList>
            <person name="Klenk H.-P."/>
        </authorList>
    </citation>
    <scope>NUCLEOTIDE SEQUENCE [LARGE SCALE GENOMIC DNA]</scope>
    <source>
        <strain evidence="1 2">DSM 18824</strain>
    </source>
</reference>
<evidence type="ECO:0000313" key="1">
    <source>
        <dbReference type="EMBL" id="MBP2355918.1"/>
    </source>
</evidence>
<proteinExistence type="predicted"/>
<keyword evidence="2" id="KW-1185">Reference proteome</keyword>
<gene>
    <name evidence="1" type="ORF">JOF29_007028</name>
</gene>